<keyword evidence="2" id="KW-1185">Reference proteome</keyword>
<proteinExistence type="predicted"/>
<name>A0A7Z7N141_9BURK</name>
<evidence type="ECO:0000313" key="1">
    <source>
        <dbReference type="EMBL" id="SOE52954.1"/>
    </source>
</evidence>
<evidence type="ECO:0000313" key="2">
    <source>
        <dbReference type="Proteomes" id="UP000219522"/>
    </source>
</evidence>
<gene>
    <name evidence="1" type="ORF">SAMN05446927_0569</name>
</gene>
<accession>A0A7Z7N141</accession>
<sequence>MPTSPKGGRCPFHLDPLRPFDPARNQAQLLRYNCHSRSHAGRRVIGLMEGFV</sequence>
<organism evidence="1 2">
    <name type="scientific">Caballeronia arationis</name>
    <dbReference type="NCBI Taxonomy" id="1777142"/>
    <lineage>
        <taxon>Bacteria</taxon>
        <taxon>Pseudomonadati</taxon>
        <taxon>Pseudomonadota</taxon>
        <taxon>Betaproteobacteria</taxon>
        <taxon>Burkholderiales</taxon>
        <taxon>Burkholderiaceae</taxon>
        <taxon>Caballeronia</taxon>
    </lineage>
</organism>
<protein>
    <submittedName>
        <fullName evidence="1">Uncharacterized protein</fullName>
    </submittedName>
</protein>
<comment type="caution">
    <text evidence="1">The sequence shown here is derived from an EMBL/GenBank/DDBJ whole genome shotgun (WGS) entry which is preliminary data.</text>
</comment>
<dbReference type="EMBL" id="OCSU01000001">
    <property type="protein sequence ID" value="SOE52954.1"/>
    <property type="molecule type" value="Genomic_DNA"/>
</dbReference>
<dbReference type="Proteomes" id="UP000219522">
    <property type="component" value="Unassembled WGS sequence"/>
</dbReference>
<dbReference type="AlphaFoldDB" id="A0A7Z7N141"/>
<reference evidence="1 2" key="1">
    <citation type="submission" date="2017-09" db="EMBL/GenBank/DDBJ databases">
        <authorList>
            <person name="Varghese N."/>
            <person name="Submissions S."/>
        </authorList>
    </citation>
    <scope>NUCLEOTIDE SEQUENCE [LARGE SCALE GENOMIC DNA]</scope>
    <source>
        <strain evidence="1 2">OK806</strain>
    </source>
</reference>